<comment type="caution">
    <text evidence="2">The sequence shown here is derived from an EMBL/GenBank/DDBJ whole genome shotgun (WGS) entry which is preliminary data.</text>
</comment>
<evidence type="ECO:0000256" key="1">
    <source>
        <dbReference type="SAM" id="Phobius"/>
    </source>
</evidence>
<dbReference type="EMBL" id="MFJR01000007">
    <property type="protein sequence ID" value="OGG26847.1"/>
    <property type="molecule type" value="Genomic_DNA"/>
</dbReference>
<keyword evidence="1" id="KW-0472">Membrane</keyword>
<dbReference type="AlphaFoldDB" id="A0A1F6ARE3"/>
<evidence type="ECO:0008006" key="4">
    <source>
        <dbReference type="Google" id="ProtNLM"/>
    </source>
</evidence>
<reference evidence="2 3" key="1">
    <citation type="journal article" date="2016" name="Nat. Commun.">
        <title>Thousands of microbial genomes shed light on interconnected biogeochemical processes in an aquifer system.</title>
        <authorList>
            <person name="Anantharaman K."/>
            <person name="Brown C.T."/>
            <person name="Hug L.A."/>
            <person name="Sharon I."/>
            <person name="Castelle C.J."/>
            <person name="Probst A.J."/>
            <person name="Thomas B.C."/>
            <person name="Singh A."/>
            <person name="Wilkins M.J."/>
            <person name="Karaoz U."/>
            <person name="Brodie E.L."/>
            <person name="Williams K.H."/>
            <person name="Hubbard S.S."/>
            <person name="Banfield J.F."/>
        </authorList>
    </citation>
    <scope>NUCLEOTIDE SEQUENCE [LARGE SCALE GENOMIC DNA]</scope>
</reference>
<organism evidence="2 3">
    <name type="scientific">Candidatus Gottesmanbacteria bacterium RIFCSPLOWO2_01_FULL_39_12b</name>
    <dbReference type="NCBI Taxonomy" id="1798388"/>
    <lineage>
        <taxon>Bacteria</taxon>
        <taxon>Candidatus Gottesmaniibacteriota</taxon>
    </lineage>
</organism>
<name>A0A1F6ARE3_9BACT</name>
<gene>
    <name evidence="2" type="ORF">A2960_01635</name>
</gene>
<accession>A0A1F6ARE3</accession>
<dbReference type="Proteomes" id="UP000176609">
    <property type="component" value="Unassembled WGS sequence"/>
</dbReference>
<evidence type="ECO:0000313" key="2">
    <source>
        <dbReference type="EMBL" id="OGG26847.1"/>
    </source>
</evidence>
<dbReference type="Pfam" id="PF11303">
    <property type="entry name" value="DUF3105"/>
    <property type="match status" value="1"/>
</dbReference>
<dbReference type="InterPro" id="IPR021454">
    <property type="entry name" value="DUF3105"/>
</dbReference>
<evidence type="ECO:0000313" key="3">
    <source>
        <dbReference type="Proteomes" id="UP000176609"/>
    </source>
</evidence>
<protein>
    <recommendedName>
        <fullName evidence="4">DUF3105 domain-containing protein</fullName>
    </recommendedName>
</protein>
<proteinExistence type="predicted"/>
<feature type="transmembrane region" description="Helical" evidence="1">
    <location>
        <begin position="37"/>
        <end position="55"/>
    </location>
</feature>
<keyword evidence="1" id="KW-1133">Transmembrane helix</keyword>
<keyword evidence="1" id="KW-0812">Transmembrane</keyword>
<sequence>MMNEFENLTKKERKRLKKTLENQASEKVTFNKKIRRYIAVGIIILISSIVIYRFIKNESSSKPGQSMPDLGRDHVKVGTNVSFNSNPPASGSHYEEWEKSGIYAGPLDDRKLVHSLEHGYIIISYNCDWKEKSKSVRIVPNVLAHEEDLIASSSAYKGSSSSHLELNEWKNNQDCQELVKKLEMIGKNKAWKKIIVVPRPNLDNRIALTAWTKLDKFDIFDENRILLFINSYWDHGPEQTIE</sequence>